<dbReference type="GO" id="GO:0004519">
    <property type="term" value="F:endonuclease activity"/>
    <property type="evidence" value="ECO:0007669"/>
    <property type="project" value="UniProtKB-KW"/>
</dbReference>
<dbReference type="Pfam" id="PF13391">
    <property type="entry name" value="HNH_2"/>
    <property type="match status" value="1"/>
</dbReference>
<accession>A0A3P8MDK4</accession>
<evidence type="ECO:0000313" key="3">
    <source>
        <dbReference type="EMBL" id="VDR41940.1"/>
    </source>
</evidence>
<keyword evidence="2" id="KW-0255">Endonuclease</keyword>
<feature type="domain" description="HNH nuclease" evidence="1">
    <location>
        <begin position="290"/>
        <end position="357"/>
    </location>
</feature>
<dbReference type="EMBL" id="UZVY01000001">
    <property type="protein sequence ID" value="VDR41940.1"/>
    <property type="molecule type" value="Genomic_DNA"/>
</dbReference>
<evidence type="ECO:0000313" key="2">
    <source>
        <dbReference type="EMBL" id="UUD35276.1"/>
    </source>
</evidence>
<proteinExistence type="predicted"/>
<keyword evidence="2" id="KW-0540">Nuclease</keyword>
<dbReference type="Proteomes" id="UP000280036">
    <property type="component" value="Unassembled WGS sequence"/>
</dbReference>
<gene>
    <name evidence="3" type="ORF">NCTC10126_00431</name>
    <name evidence="2" type="ORF">NPA07_00125</name>
</gene>
<dbReference type="RefSeq" id="WP_126118184.1">
    <property type="nucleotide sequence ID" value="NZ_CP101806.1"/>
</dbReference>
<keyword evidence="2" id="KW-0378">Hydrolase</keyword>
<evidence type="ECO:0000313" key="5">
    <source>
        <dbReference type="Proteomes" id="UP001058569"/>
    </source>
</evidence>
<reference evidence="2" key="2">
    <citation type="submission" date="2022-07" db="EMBL/GenBank/DDBJ databases">
        <title>Complete genome of Mycoplasma caviae type strain G122.</title>
        <authorList>
            <person name="Spergser J."/>
        </authorList>
    </citation>
    <scope>NUCLEOTIDE SEQUENCE</scope>
    <source>
        <strain evidence="2">G122</strain>
    </source>
</reference>
<organism evidence="3 4">
    <name type="scientific">Mycoplasmopsis caviae</name>
    <dbReference type="NCBI Taxonomy" id="55603"/>
    <lineage>
        <taxon>Bacteria</taxon>
        <taxon>Bacillati</taxon>
        <taxon>Mycoplasmatota</taxon>
        <taxon>Mycoplasmoidales</taxon>
        <taxon>Metamycoplasmataceae</taxon>
        <taxon>Mycoplasmopsis</taxon>
    </lineage>
</organism>
<dbReference type="OrthoDB" id="394445at2"/>
<reference evidence="3 4" key="1">
    <citation type="submission" date="2018-12" db="EMBL/GenBank/DDBJ databases">
        <authorList>
            <consortium name="Pathogen Informatics"/>
        </authorList>
    </citation>
    <scope>NUCLEOTIDE SEQUENCE [LARGE SCALE GENOMIC DNA]</scope>
    <source>
        <strain evidence="3 4">NCTC10126</strain>
    </source>
</reference>
<evidence type="ECO:0000259" key="1">
    <source>
        <dbReference type="Pfam" id="PF13391"/>
    </source>
</evidence>
<dbReference type="Proteomes" id="UP001058569">
    <property type="component" value="Chromosome"/>
</dbReference>
<dbReference type="EMBL" id="CP101806">
    <property type="protein sequence ID" value="UUD35276.1"/>
    <property type="molecule type" value="Genomic_DNA"/>
</dbReference>
<keyword evidence="5" id="KW-1185">Reference proteome</keyword>
<dbReference type="NCBIfam" id="NF045952">
    <property type="entry name" value="MAG4270_fam"/>
    <property type="match status" value="1"/>
</dbReference>
<name>A0A3P8MDK4_9BACT</name>
<dbReference type="InterPro" id="IPR003615">
    <property type="entry name" value="HNH_nuc"/>
</dbReference>
<sequence length="413" mass="49414">MTWDNFAIENCTKYSFDFKSKNYYDEKSNSAKFKGNIDLLIDDSSDCVLYFQVKFSELWIDLCTTESWFKNKNSNFKLRENLFNFINEKLKLNLKQINRKDYFIGNQVRNMTYKLNQNECKIVNEWFEKNYNSTLKNIVSILKGNNVGGSFLHPSSAELIWDSDESLKESEYYSLNLIMFLDAITFKNQRQNKFDILNFKNEHAKPIINWIKKIKTDNKNGLFEYFNFLKQNENTDKSNDKNFRNWIQDIYNKNSHSAKVNYWIRELINKERSKVSTININVFEKYQNSENAHIYPVSKIKIELESELKKLKNYSTLIRNDILVKARKFGSLKMINDENNLLNLCPNIHTIFDKNMFYYDEKGQIVINNIALIHSNDLKMIKEYYSKIPEKYMNKERKKYIKLRNKISLNKCV</sequence>
<protein>
    <submittedName>
        <fullName evidence="2">HNH endonuclease</fullName>
    </submittedName>
</protein>
<evidence type="ECO:0000313" key="4">
    <source>
        <dbReference type="Proteomes" id="UP000280036"/>
    </source>
</evidence>
<dbReference type="AlphaFoldDB" id="A0A3P8MDK4"/>